<gene>
    <name evidence="1" type="ORF">FIBSPDRAFT_949846</name>
</gene>
<accession>A0A166PGD6</accession>
<evidence type="ECO:0000313" key="1">
    <source>
        <dbReference type="EMBL" id="KZP26061.1"/>
    </source>
</evidence>
<organism evidence="1 2">
    <name type="scientific">Athelia psychrophila</name>
    <dbReference type="NCBI Taxonomy" id="1759441"/>
    <lineage>
        <taxon>Eukaryota</taxon>
        <taxon>Fungi</taxon>
        <taxon>Dikarya</taxon>
        <taxon>Basidiomycota</taxon>
        <taxon>Agaricomycotina</taxon>
        <taxon>Agaricomycetes</taxon>
        <taxon>Agaricomycetidae</taxon>
        <taxon>Atheliales</taxon>
        <taxon>Atheliaceae</taxon>
        <taxon>Athelia</taxon>
    </lineage>
</organism>
<dbReference type="AlphaFoldDB" id="A0A166PGD6"/>
<evidence type="ECO:0008006" key="3">
    <source>
        <dbReference type="Google" id="ProtNLM"/>
    </source>
</evidence>
<protein>
    <recommendedName>
        <fullName evidence="3">DRBM domain-containing protein</fullName>
    </recommendedName>
</protein>
<evidence type="ECO:0000313" key="2">
    <source>
        <dbReference type="Proteomes" id="UP000076532"/>
    </source>
</evidence>
<keyword evidence="2" id="KW-1185">Reference proteome</keyword>
<proteinExistence type="predicted"/>
<dbReference type="Proteomes" id="UP000076532">
    <property type="component" value="Unassembled WGS sequence"/>
</dbReference>
<reference evidence="1 2" key="1">
    <citation type="journal article" date="2016" name="Mol. Biol. Evol.">
        <title>Comparative Genomics of Early-Diverging Mushroom-Forming Fungi Provides Insights into the Origins of Lignocellulose Decay Capabilities.</title>
        <authorList>
            <person name="Nagy L.G."/>
            <person name="Riley R."/>
            <person name="Tritt A."/>
            <person name="Adam C."/>
            <person name="Daum C."/>
            <person name="Floudas D."/>
            <person name="Sun H."/>
            <person name="Yadav J.S."/>
            <person name="Pangilinan J."/>
            <person name="Larsson K.H."/>
            <person name="Matsuura K."/>
            <person name="Barry K."/>
            <person name="Labutti K."/>
            <person name="Kuo R."/>
            <person name="Ohm R.A."/>
            <person name="Bhattacharya S.S."/>
            <person name="Shirouzu T."/>
            <person name="Yoshinaga Y."/>
            <person name="Martin F.M."/>
            <person name="Grigoriev I.V."/>
            <person name="Hibbett D.S."/>
        </authorList>
    </citation>
    <scope>NUCLEOTIDE SEQUENCE [LARGE SCALE GENOMIC DNA]</scope>
    <source>
        <strain evidence="1 2">CBS 109695</strain>
    </source>
</reference>
<dbReference type="EMBL" id="KV417517">
    <property type="protein sequence ID" value="KZP26061.1"/>
    <property type="molecule type" value="Genomic_DNA"/>
</dbReference>
<sequence length="73" mass="8250">MPQHSYRLELHNYLQTIYRNSNALEIIVEHLGEGEWRADVLIYGEIVAQATALSPTAAKEVAAARALVHHRGW</sequence>
<name>A0A166PGD6_9AGAM</name>